<feature type="domain" description="ATP synthase F1 complex delta/epsilon subunit N-terminal" evidence="8">
    <location>
        <begin position="5"/>
        <end position="83"/>
    </location>
</feature>
<accession>A0ABT0R1J6</accession>
<comment type="caution">
    <text evidence="9">The sequence shown here is derived from an EMBL/GenBank/DDBJ whole genome shotgun (WGS) entry which is preliminary data.</text>
</comment>
<evidence type="ECO:0000259" key="8">
    <source>
        <dbReference type="Pfam" id="PF02823"/>
    </source>
</evidence>
<evidence type="ECO:0000313" key="9">
    <source>
        <dbReference type="EMBL" id="MCL6423771.1"/>
    </source>
</evidence>
<reference evidence="9" key="1">
    <citation type="submission" date="2022-02" db="EMBL/GenBank/DDBJ databases">
        <authorList>
            <person name="Lee M."/>
            <person name="Kim S.-J."/>
            <person name="Jung M.-Y."/>
        </authorList>
    </citation>
    <scope>NUCLEOTIDE SEQUENCE</scope>
    <source>
        <strain evidence="9">JHP9</strain>
    </source>
</reference>
<evidence type="ECO:0000256" key="5">
    <source>
        <dbReference type="ARBA" id="ARBA00023136"/>
    </source>
</evidence>
<sequence length="90" mass="9542">MSTLAVTFVSADRTLWTGEAAQVVVPAIDGSMGILPRMQPTLAVLGQGRVRIIAENGEASEREIDGGFVSMDQDVVTIAVDTAARHETSR</sequence>
<dbReference type="InterPro" id="IPR001469">
    <property type="entry name" value="ATP_synth_F1_dsu/esu"/>
</dbReference>
<dbReference type="RefSeq" id="WP_249737850.1">
    <property type="nucleotide sequence ID" value="NZ_JAKNCJ010000005.1"/>
</dbReference>
<dbReference type="Gene3D" id="2.60.15.10">
    <property type="entry name" value="F0F1 ATP synthase delta/epsilon subunit, N-terminal"/>
    <property type="match status" value="1"/>
</dbReference>
<keyword evidence="7" id="KW-0066">ATP synthesis</keyword>
<evidence type="ECO:0000313" key="10">
    <source>
        <dbReference type="Proteomes" id="UP001203761"/>
    </source>
</evidence>
<evidence type="ECO:0000256" key="4">
    <source>
        <dbReference type="ARBA" id="ARBA00023065"/>
    </source>
</evidence>
<dbReference type="InterPro" id="IPR036771">
    <property type="entry name" value="ATPsynth_dsu/esu_N"/>
</dbReference>
<evidence type="ECO:0000256" key="7">
    <source>
        <dbReference type="ARBA" id="ARBA00023310"/>
    </source>
</evidence>
<dbReference type="EMBL" id="JAKNCJ010000005">
    <property type="protein sequence ID" value="MCL6423771.1"/>
    <property type="molecule type" value="Genomic_DNA"/>
</dbReference>
<comment type="similarity">
    <text evidence="2">Belongs to the ATPase epsilon chain family.</text>
</comment>
<evidence type="ECO:0000256" key="2">
    <source>
        <dbReference type="ARBA" id="ARBA00005712"/>
    </source>
</evidence>
<keyword evidence="10" id="KW-1185">Reference proteome</keyword>
<keyword evidence="5" id="KW-0472">Membrane</keyword>
<keyword evidence="4" id="KW-0406">Ion transport</keyword>
<organism evidence="9 10">
    <name type="scientific">Brachybacterium equifaecis</name>
    <dbReference type="NCBI Taxonomy" id="2910770"/>
    <lineage>
        <taxon>Bacteria</taxon>
        <taxon>Bacillati</taxon>
        <taxon>Actinomycetota</taxon>
        <taxon>Actinomycetes</taxon>
        <taxon>Micrococcales</taxon>
        <taxon>Dermabacteraceae</taxon>
        <taxon>Brachybacterium</taxon>
    </lineage>
</organism>
<dbReference type="CDD" id="cd12152">
    <property type="entry name" value="F1-ATPase_delta"/>
    <property type="match status" value="1"/>
</dbReference>
<gene>
    <name evidence="9" type="ORF">Bequi_10290</name>
</gene>
<name>A0ABT0R1J6_9MICO</name>
<keyword evidence="3" id="KW-0813">Transport</keyword>
<dbReference type="PANTHER" id="PTHR13822:SF10">
    <property type="entry name" value="ATP SYNTHASE EPSILON CHAIN, CHLOROPLASTIC"/>
    <property type="match status" value="1"/>
</dbReference>
<evidence type="ECO:0000256" key="3">
    <source>
        <dbReference type="ARBA" id="ARBA00022448"/>
    </source>
</evidence>
<dbReference type="SUPFAM" id="SSF51344">
    <property type="entry name" value="Epsilon subunit of F1F0-ATP synthase N-terminal domain"/>
    <property type="match status" value="1"/>
</dbReference>
<proteinExistence type="inferred from homology"/>
<keyword evidence="6" id="KW-0139">CF(1)</keyword>
<dbReference type="PANTHER" id="PTHR13822">
    <property type="entry name" value="ATP SYNTHASE DELTA/EPSILON CHAIN"/>
    <property type="match status" value="1"/>
</dbReference>
<protein>
    <submittedName>
        <fullName evidence="9">F0F1 ATP synthase subunit epsilon</fullName>
    </submittedName>
</protein>
<comment type="subcellular location">
    <subcellularLocation>
        <location evidence="1">Cell membrane</location>
        <topology evidence="1">Peripheral membrane protein</topology>
    </subcellularLocation>
</comment>
<dbReference type="InterPro" id="IPR020546">
    <property type="entry name" value="ATP_synth_F1_dsu/esu_N"/>
</dbReference>
<evidence type="ECO:0000256" key="6">
    <source>
        <dbReference type="ARBA" id="ARBA00023196"/>
    </source>
</evidence>
<evidence type="ECO:0000256" key="1">
    <source>
        <dbReference type="ARBA" id="ARBA00004202"/>
    </source>
</evidence>
<dbReference type="Pfam" id="PF02823">
    <property type="entry name" value="ATP-synt_DE_N"/>
    <property type="match status" value="1"/>
</dbReference>
<dbReference type="NCBIfam" id="NF009977">
    <property type="entry name" value="PRK13442.1"/>
    <property type="match status" value="1"/>
</dbReference>
<dbReference type="Proteomes" id="UP001203761">
    <property type="component" value="Unassembled WGS sequence"/>
</dbReference>